<dbReference type="SUPFAM" id="SSF63829">
    <property type="entry name" value="Calcium-dependent phosphotriesterase"/>
    <property type="match status" value="1"/>
</dbReference>
<sequence length="403" mass="44031">MNLDKQTVLRACVALGPPIALAACLTFSQPAGAAHAAGPSQIQAEKPTMQGGYEVRSVWSIGGPDAPDAAQFYEKVGGVTFDSDSAGRLYVLDNGNSRVQVFSSDGTFLRSFGGEGKGPGEFNLPRQIAVNAKGEVAVQDVGNQRVSIFGPDGTLLRDQLISGAVNDIELTDDGYLVCSISNRYELVAYGPDGKIVFDYGYSAPQAVEREVNIETPFQTVGTRLIATKDREFVQAGRAEYEVTVFESADPKLRWSRPFERQALEMPAPREGDGEGTQVVMIMSRDDGGGAGGTADTETWSSDQGDGQEMHFDLSDLQDMIPKHVPDIRGLLVWPDERVWVITAENDGDRMVVDEWSLGGQYLRRFDMERYAWLTIGEDGALYGLTHDDDDYPFVHRLEVVPES</sequence>
<dbReference type="Pfam" id="PF17170">
    <property type="entry name" value="DUF5128"/>
    <property type="match status" value="1"/>
</dbReference>
<evidence type="ECO:0000256" key="3">
    <source>
        <dbReference type="SAM" id="MobiDB-lite"/>
    </source>
</evidence>
<accession>A0A956NB95</accession>
<dbReference type="PROSITE" id="PS51257">
    <property type="entry name" value="PROKAR_LIPOPROTEIN"/>
    <property type="match status" value="1"/>
</dbReference>
<feature type="repeat" description="NHL" evidence="2">
    <location>
        <begin position="109"/>
        <end position="152"/>
    </location>
</feature>
<organism evidence="5 6">
    <name type="scientific">Eiseniibacteriota bacterium</name>
    <dbReference type="NCBI Taxonomy" id="2212470"/>
    <lineage>
        <taxon>Bacteria</taxon>
        <taxon>Candidatus Eiseniibacteriota</taxon>
    </lineage>
</organism>
<dbReference type="GO" id="GO:0061630">
    <property type="term" value="F:ubiquitin protein ligase activity"/>
    <property type="evidence" value="ECO:0007669"/>
    <property type="project" value="TreeGrafter"/>
</dbReference>
<comment type="caution">
    <text evidence="5">The sequence shown here is derived from an EMBL/GenBank/DDBJ whole genome shotgun (WGS) entry which is preliminary data.</text>
</comment>
<dbReference type="GO" id="GO:0008270">
    <property type="term" value="F:zinc ion binding"/>
    <property type="evidence" value="ECO:0007669"/>
    <property type="project" value="UniProtKB-KW"/>
</dbReference>
<feature type="signal peptide" evidence="4">
    <location>
        <begin position="1"/>
        <end position="22"/>
    </location>
</feature>
<protein>
    <submittedName>
        <fullName evidence="5">NHL repeat-containing protein</fullName>
    </submittedName>
</protein>
<reference evidence="5" key="1">
    <citation type="submission" date="2020-04" db="EMBL/GenBank/DDBJ databases">
        <authorList>
            <person name="Zhang T."/>
        </authorList>
    </citation>
    <scope>NUCLEOTIDE SEQUENCE</scope>
    <source>
        <strain evidence="5">HKST-UBA02</strain>
    </source>
</reference>
<keyword evidence="4" id="KW-0732">Signal</keyword>
<dbReference type="Gene3D" id="2.120.10.30">
    <property type="entry name" value="TolB, C-terminal domain"/>
    <property type="match status" value="1"/>
</dbReference>
<dbReference type="PROSITE" id="PS51125">
    <property type="entry name" value="NHL"/>
    <property type="match status" value="2"/>
</dbReference>
<dbReference type="InterPro" id="IPR001258">
    <property type="entry name" value="NHL_repeat"/>
</dbReference>
<proteinExistence type="predicted"/>
<evidence type="ECO:0000313" key="6">
    <source>
        <dbReference type="Proteomes" id="UP000739538"/>
    </source>
</evidence>
<feature type="chain" id="PRO_5036708460" evidence="4">
    <location>
        <begin position="23"/>
        <end position="403"/>
    </location>
</feature>
<evidence type="ECO:0000256" key="2">
    <source>
        <dbReference type="PROSITE-ProRule" id="PRU00504"/>
    </source>
</evidence>
<dbReference type="PANTHER" id="PTHR24104">
    <property type="entry name" value="E3 UBIQUITIN-PROTEIN LIGASE NHLRC1-RELATED"/>
    <property type="match status" value="1"/>
</dbReference>
<name>A0A956NB95_UNCEI</name>
<dbReference type="GO" id="GO:0000209">
    <property type="term" value="P:protein polyubiquitination"/>
    <property type="evidence" value="ECO:0007669"/>
    <property type="project" value="TreeGrafter"/>
</dbReference>
<dbReference type="InterPro" id="IPR011042">
    <property type="entry name" value="6-blade_b-propeller_TolB-like"/>
</dbReference>
<dbReference type="AlphaFoldDB" id="A0A956NB95"/>
<keyword evidence="1" id="KW-0677">Repeat</keyword>
<dbReference type="PANTHER" id="PTHR24104:SF25">
    <property type="entry name" value="PROTEIN LIN-41"/>
    <property type="match status" value="1"/>
</dbReference>
<dbReference type="EMBL" id="JAGQHS010000008">
    <property type="protein sequence ID" value="MCA9754743.1"/>
    <property type="molecule type" value="Genomic_DNA"/>
</dbReference>
<dbReference type="InterPro" id="IPR050952">
    <property type="entry name" value="TRIM-NHL_E3_ligases"/>
</dbReference>
<dbReference type="GO" id="GO:0043161">
    <property type="term" value="P:proteasome-mediated ubiquitin-dependent protein catabolic process"/>
    <property type="evidence" value="ECO:0007669"/>
    <property type="project" value="TreeGrafter"/>
</dbReference>
<evidence type="ECO:0000256" key="1">
    <source>
        <dbReference type="ARBA" id="ARBA00022737"/>
    </source>
</evidence>
<reference evidence="5" key="2">
    <citation type="journal article" date="2021" name="Microbiome">
        <title>Successional dynamics and alternative stable states in a saline activated sludge microbial community over 9 years.</title>
        <authorList>
            <person name="Wang Y."/>
            <person name="Ye J."/>
            <person name="Ju F."/>
            <person name="Liu L."/>
            <person name="Boyd J.A."/>
            <person name="Deng Y."/>
            <person name="Parks D.H."/>
            <person name="Jiang X."/>
            <person name="Yin X."/>
            <person name="Woodcroft B.J."/>
            <person name="Tyson G.W."/>
            <person name="Hugenholtz P."/>
            <person name="Polz M.F."/>
            <person name="Zhang T."/>
        </authorList>
    </citation>
    <scope>NUCLEOTIDE SEQUENCE</scope>
    <source>
        <strain evidence="5">HKST-UBA02</strain>
    </source>
</reference>
<evidence type="ECO:0000313" key="5">
    <source>
        <dbReference type="EMBL" id="MCA9754743.1"/>
    </source>
</evidence>
<evidence type="ECO:0000256" key="4">
    <source>
        <dbReference type="SAM" id="SignalP"/>
    </source>
</evidence>
<dbReference type="Proteomes" id="UP000739538">
    <property type="component" value="Unassembled WGS sequence"/>
</dbReference>
<gene>
    <name evidence="5" type="ORF">KDA27_03000</name>
</gene>
<feature type="region of interest" description="Disordered" evidence="3">
    <location>
        <begin position="284"/>
        <end position="304"/>
    </location>
</feature>
<dbReference type="CDD" id="cd05819">
    <property type="entry name" value="NHL"/>
    <property type="match status" value="1"/>
</dbReference>
<feature type="repeat" description="NHL" evidence="2">
    <location>
        <begin position="78"/>
        <end position="105"/>
    </location>
</feature>